<comment type="catalytic activity">
    <reaction evidence="10">
        <text>L-seryl-[protein] + ATP = O-phospho-L-seryl-[protein] + ADP + H(+)</text>
        <dbReference type="Rhea" id="RHEA:17989"/>
        <dbReference type="Rhea" id="RHEA-COMP:9863"/>
        <dbReference type="Rhea" id="RHEA-COMP:11604"/>
        <dbReference type="ChEBI" id="CHEBI:15378"/>
        <dbReference type="ChEBI" id="CHEBI:29999"/>
        <dbReference type="ChEBI" id="CHEBI:30616"/>
        <dbReference type="ChEBI" id="CHEBI:83421"/>
        <dbReference type="ChEBI" id="CHEBI:456216"/>
        <dbReference type="EC" id="2.7.11.1"/>
    </reaction>
</comment>
<evidence type="ECO:0000256" key="1">
    <source>
        <dbReference type="ARBA" id="ARBA00012513"/>
    </source>
</evidence>
<dbReference type="SMART" id="SM00220">
    <property type="entry name" value="S_TKc"/>
    <property type="match status" value="1"/>
</dbReference>
<comment type="caution">
    <text evidence="14">The sequence shown here is derived from an EMBL/GenBank/DDBJ whole genome shotgun (WGS) entry which is preliminary data.</text>
</comment>
<gene>
    <name evidence="14" type="ORF">PFISCL1PPCAC_19891</name>
</gene>
<dbReference type="InterPro" id="IPR001611">
    <property type="entry name" value="Leu-rich_rpt"/>
</dbReference>
<dbReference type="InterPro" id="IPR008271">
    <property type="entry name" value="Ser/Thr_kinase_AS"/>
</dbReference>
<evidence type="ECO:0000256" key="6">
    <source>
        <dbReference type="ARBA" id="ARBA00022741"/>
    </source>
</evidence>
<keyword evidence="15" id="KW-1185">Reference proteome</keyword>
<keyword evidence="2" id="KW-0723">Serine/threonine-protein kinase</keyword>
<dbReference type="EC" id="2.7.11.1" evidence="1"/>
<feature type="repeat" description="ANK" evidence="11">
    <location>
        <begin position="162"/>
        <end position="194"/>
    </location>
</feature>
<evidence type="ECO:0000256" key="2">
    <source>
        <dbReference type="ARBA" id="ARBA00022527"/>
    </source>
</evidence>
<evidence type="ECO:0000256" key="11">
    <source>
        <dbReference type="PROSITE-ProRule" id="PRU00023"/>
    </source>
</evidence>
<sequence length="1766" mass="197722">IFSACSNGRLEGVRLLLQEHFRLLNCLVEESTGDSILHAAVSSHNIDVVHLILENFPTLSSQKNKEGSYVLHWAVRSKNVDIVQLLLSFPYPSYALTQIDNHCLNYRFAFDLNAGDSECRTALYLSVLQSDVDTLNCLLKMRLPMDDSTLQCPFLVDVYCCKGRTPLMIAVRNNNPKLISILLSHGADINLPLALLDEDESRVIGSGALLEATRIDCVEMVEMLLSKGAIDTDNRALRVATKGKNEGITRLLLSRLAHSDHEMRVNKKNVELGQMRIGECLLPSYLYPSVGVMLNWSSASLSSLLPHYISDAAMHINSRMRTTTLSFAAITRVDVSHNKLTIFPCVLWQLPSLRMLNVSDNELSTISVPSGHLYSSSIESLILRNNCLTSLPSSLFTLLPSLSILDISKNYLSHLPETIWQAQSLKELNGSGNSISSLPSISSIKSRDITDVHSNTTNTPKGLQNRHIERRSLWQNEISVTVMDEGEGEESTLSSHSLTTLNLNNNKFRIFPTSIGCVAPRLRHLSFSHNLLTTVCSITALPALLRTLDVSHNSLTQLFSPNVPMVECHANGESGGRNHGRTTSPTTGSRSKSAVRTQRALSVNRNGREDVRGCDICVHRRHNTLPHLKTLNISNNQLKRVVVTKGDTVLTPLLSSLDASFNNIKELDGVSISKLNSLSILSLSMNELTSLPPQLGLLSRLWSLSLSGCPLSEPLASIVNSDNAKTIDVLSHLRCVLEEWRSYPHLLVFILGQSRTGKSTIADAIKADAHITKNIKELRPLIELPFCRRAVYVVVFRVTEGLECIHSLTNYLLSIQQRAPNVSVLLVGTHVDELTISTGISDIESLESFIKRRFLSGYANKEGMPTIVDILFVSLKKKNDVRAVLASLMTTAEESRVGKESILSNSVPHSYLCVLSALKEIKEERTKRGMDGVLTQSYILEHSKEFIKKQLGRYLRDEVELSAALSFARDCGVIVRMEDSTMSSLVIVNPLSFMDTLSLIFSIRSGNEPWGIIPLSSLTQVSTLISTSLHLLPLLHKFSIAVTCHSNLLLLPSLLPDEFSLRSHINSRHSRLVQMEAKPFTSLISPVTKIYWASRRLNLVRIYSMTYVPIGLWARVISRLTWDESIHRDIGRLVKIDGLKWTLWQNGAELMNGGERFVVLKEFFPHADPSEIDIHSLNWRMKVDEKWRDIDMCNNRCILLYIPFVEKSENEEYRLWTKILALIVDVLDSLLEDWFPSIGTRFMHSSQGDLLVKRLVMCPLCSPLIRIESKDDSHTEDIHCESGGIKFRTRSKTLNELASLQYHSISTFSVEECMESARIGDKELVCDVHGVLHVESICSDVSLLDMDPSLLIEDTPIKRGRLVGRGAFGFVFTAHLKTANCVHPLEYSTRAYLSCRQEIGVLLRLNHPNTLSFIGMTRHPLSIIVEMAPLGSLRSLLTSFRKSGAKLSISTLTECASQTAKALEYLHSNNIVYRDLKSENLLVWRFPPPFCVGDVFVKLGDYGISRLVQPSGELKGFGGTEGFMAPEIVKWNGEEEYSLKVDVFSFGMFLYELLTLKLPFEYEDHVKERILDGGRPLLMSYELLWPCSILDLLCSCWSVCPTHRPSSSQLVTMCTSPELCHVVDTMVVSSPPLSLIWMFSESHVDIYSCTTFGWVECTSIPMGESWGNGRLYSQESSEWLWRVGESNCLSLIPFNLVSLPVHLSMPQLDLSPNLFLLPSKYSLHLLTRSDQSMNLIESITSPFLIISFTLVNEHSNRYVTFNNLTN</sequence>
<dbReference type="SUPFAM" id="SSF52540">
    <property type="entry name" value="P-loop containing nucleoside triphosphate hydrolases"/>
    <property type="match status" value="1"/>
</dbReference>
<dbReference type="PROSITE" id="PS50297">
    <property type="entry name" value="ANK_REP_REGION"/>
    <property type="match status" value="1"/>
</dbReference>
<dbReference type="PROSITE" id="PS50088">
    <property type="entry name" value="ANK_REPEAT"/>
    <property type="match status" value="2"/>
</dbReference>
<organism evidence="14 15">
    <name type="scientific">Pristionchus fissidentatus</name>
    <dbReference type="NCBI Taxonomy" id="1538716"/>
    <lineage>
        <taxon>Eukaryota</taxon>
        <taxon>Metazoa</taxon>
        <taxon>Ecdysozoa</taxon>
        <taxon>Nematoda</taxon>
        <taxon>Chromadorea</taxon>
        <taxon>Rhabditida</taxon>
        <taxon>Rhabditina</taxon>
        <taxon>Diplogasteromorpha</taxon>
        <taxon>Diplogasteroidea</taxon>
        <taxon>Neodiplogasteridae</taxon>
        <taxon>Pristionchus</taxon>
    </lineage>
</organism>
<dbReference type="Pfam" id="PF00560">
    <property type="entry name" value="LRR_1"/>
    <property type="match status" value="1"/>
</dbReference>
<keyword evidence="5" id="KW-0677">Repeat</keyword>
<dbReference type="Gene3D" id="1.25.40.20">
    <property type="entry name" value="Ankyrin repeat-containing domain"/>
    <property type="match status" value="2"/>
</dbReference>
<dbReference type="SUPFAM" id="SSF56112">
    <property type="entry name" value="Protein kinase-like (PK-like)"/>
    <property type="match status" value="1"/>
</dbReference>
<dbReference type="SUPFAM" id="SSF52058">
    <property type="entry name" value="L domain-like"/>
    <property type="match status" value="1"/>
</dbReference>
<dbReference type="InterPro" id="IPR036770">
    <property type="entry name" value="Ankyrin_rpt-contain_sf"/>
</dbReference>
<feature type="non-terminal residue" evidence="14">
    <location>
        <position position="1"/>
    </location>
</feature>
<dbReference type="Pfam" id="PF00069">
    <property type="entry name" value="Pkinase"/>
    <property type="match status" value="1"/>
</dbReference>
<dbReference type="SMART" id="SM00364">
    <property type="entry name" value="LRR_BAC"/>
    <property type="match status" value="9"/>
</dbReference>
<protein>
    <recommendedName>
        <fullName evidence="1">non-specific serine/threonine protein kinase</fullName>
        <ecNumber evidence="1">2.7.11.1</ecNumber>
    </recommendedName>
</protein>
<feature type="region of interest" description="Disordered" evidence="12">
    <location>
        <begin position="569"/>
        <end position="600"/>
    </location>
</feature>
<keyword evidence="11" id="KW-0040">ANK repeat</keyword>
<dbReference type="SMART" id="SM00248">
    <property type="entry name" value="ANK"/>
    <property type="match status" value="5"/>
</dbReference>
<dbReference type="InterPro" id="IPR000719">
    <property type="entry name" value="Prot_kinase_dom"/>
</dbReference>
<dbReference type="Proteomes" id="UP001432322">
    <property type="component" value="Unassembled WGS sequence"/>
</dbReference>
<proteinExistence type="predicted"/>
<dbReference type="PROSITE" id="PS00108">
    <property type="entry name" value="PROTEIN_KINASE_ST"/>
    <property type="match status" value="1"/>
</dbReference>
<dbReference type="PROSITE" id="PS50011">
    <property type="entry name" value="PROTEIN_KINASE_DOM"/>
    <property type="match status" value="1"/>
</dbReference>
<dbReference type="GO" id="GO:0005524">
    <property type="term" value="F:ATP binding"/>
    <property type="evidence" value="ECO:0007669"/>
    <property type="project" value="UniProtKB-KW"/>
</dbReference>
<dbReference type="EMBL" id="BTSY01000005">
    <property type="protein sequence ID" value="GMT28594.1"/>
    <property type="molecule type" value="Genomic_DNA"/>
</dbReference>
<dbReference type="Pfam" id="PF13855">
    <property type="entry name" value="LRR_8"/>
    <property type="match status" value="1"/>
</dbReference>
<dbReference type="FunFam" id="1.10.510.10:FF:001242">
    <property type="entry name" value="Leucine-rich repeat serine/threonine-protein kinase 1"/>
    <property type="match status" value="1"/>
</dbReference>
<comment type="catalytic activity">
    <reaction evidence="9">
        <text>L-threonyl-[protein] + ATP = O-phospho-L-threonyl-[protein] + ADP + H(+)</text>
        <dbReference type="Rhea" id="RHEA:46608"/>
        <dbReference type="Rhea" id="RHEA-COMP:11060"/>
        <dbReference type="Rhea" id="RHEA-COMP:11605"/>
        <dbReference type="ChEBI" id="CHEBI:15378"/>
        <dbReference type="ChEBI" id="CHEBI:30013"/>
        <dbReference type="ChEBI" id="CHEBI:30616"/>
        <dbReference type="ChEBI" id="CHEBI:61977"/>
        <dbReference type="ChEBI" id="CHEBI:456216"/>
        <dbReference type="EC" id="2.7.11.1"/>
    </reaction>
</comment>
<dbReference type="InterPro" id="IPR027417">
    <property type="entry name" value="P-loop_NTPase"/>
</dbReference>
<dbReference type="Gene3D" id="3.80.10.10">
    <property type="entry name" value="Ribonuclease Inhibitor"/>
    <property type="match status" value="2"/>
</dbReference>
<evidence type="ECO:0000256" key="5">
    <source>
        <dbReference type="ARBA" id="ARBA00022737"/>
    </source>
</evidence>
<dbReference type="GO" id="GO:0009966">
    <property type="term" value="P:regulation of signal transduction"/>
    <property type="evidence" value="ECO:0007669"/>
    <property type="project" value="UniProtKB-ARBA"/>
</dbReference>
<keyword evidence="3" id="KW-0433">Leucine-rich repeat</keyword>
<evidence type="ECO:0000313" key="15">
    <source>
        <dbReference type="Proteomes" id="UP001432322"/>
    </source>
</evidence>
<dbReference type="InterPro" id="IPR011009">
    <property type="entry name" value="Kinase-like_dom_sf"/>
</dbReference>
<evidence type="ECO:0000256" key="10">
    <source>
        <dbReference type="ARBA" id="ARBA00048679"/>
    </source>
</evidence>
<feature type="compositionally biased region" description="Low complexity" evidence="12">
    <location>
        <begin position="581"/>
        <end position="592"/>
    </location>
</feature>
<keyword evidence="8" id="KW-0067">ATP-binding</keyword>
<accession>A0AAV5W9D2</accession>
<dbReference type="SUPFAM" id="SSF48403">
    <property type="entry name" value="Ankyrin repeat"/>
    <property type="match status" value="1"/>
</dbReference>
<evidence type="ECO:0000256" key="9">
    <source>
        <dbReference type="ARBA" id="ARBA00047899"/>
    </source>
</evidence>
<keyword evidence="6" id="KW-0547">Nucleotide-binding</keyword>
<dbReference type="Gene3D" id="1.10.510.10">
    <property type="entry name" value="Transferase(Phosphotransferase) domain 1"/>
    <property type="match status" value="1"/>
</dbReference>
<feature type="domain" description="Protein kinase" evidence="13">
    <location>
        <begin position="1357"/>
        <end position="1619"/>
    </location>
</feature>
<evidence type="ECO:0000256" key="3">
    <source>
        <dbReference type="ARBA" id="ARBA00022614"/>
    </source>
</evidence>
<evidence type="ECO:0000259" key="13">
    <source>
        <dbReference type="PROSITE" id="PS50011"/>
    </source>
</evidence>
<evidence type="ECO:0000313" key="14">
    <source>
        <dbReference type="EMBL" id="GMT28594.1"/>
    </source>
</evidence>
<evidence type="ECO:0000256" key="8">
    <source>
        <dbReference type="ARBA" id="ARBA00022840"/>
    </source>
</evidence>
<dbReference type="PANTHER" id="PTHR48005">
    <property type="entry name" value="LEUCINE RICH REPEAT KINASE 2"/>
    <property type="match status" value="1"/>
</dbReference>
<dbReference type="Pfam" id="PF12796">
    <property type="entry name" value="Ank_2"/>
    <property type="match status" value="2"/>
</dbReference>
<dbReference type="GO" id="GO:0004674">
    <property type="term" value="F:protein serine/threonine kinase activity"/>
    <property type="evidence" value="ECO:0007669"/>
    <property type="project" value="UniProtKB-KW"/>
</dbReference>
<reference evidence="14" key="1">
    <citation type="submission" date="2023-10" db="EMBL/GenBank/DDBJ databases">
        <title>Genome assembly of Pristionchus species.</title>
        <authorList>
            <person name="Yoshida K."/>
            <person name="Sommer R.J."/>
        </authorList>
    </citation>
    <scope>NUCLEOTIDE SEQUENCE</scope>
    <source>
        <strain evidence="14">RS5133</strain>
    </source>
</reference>
<name>A0AAV5W9D2_9BILA</name>
<keyword evidence="7" id="KW-0418">Kinase</keyword>
<evidence type="ECO:0000256" key="12">
    <source>
        <dbReference type="SAM" id="MobiDB-lite"/>
    </source>
</evidence>
<dbReference type="PANTHER" id="PTHR48005:SF13">
    <property type="entry name" value="SERINE_THREONINE-PROTEIN KINASE DDB_G0278509-RELATED"/>
    <property type="match status" value="1"/>
</dbReference>
<dbReference type="Gene3D" id="3.40.50.300">
    <property type="entry name" value="P-loop containing nucleotide triphosphate hydrolases"/>
    <property type="match status" value="1"/>
</dbReference>
<dbReference type="PROSITE" id="PS51450">
    <property type="entry name" value="LRR"/>
    <property type="match status" value="3"/>
</dbReference>
<feature type="repeat" description="ANK" evidence="11">
    <location>
        <begin position="32"/>
        <end position="64"/>
    </location>
</feature>
<keyword evidence="4" id="KW-0808">Transferase</keyword>
<evidence type="ECO:0000256" key="4">
    <source>
        <dbReference type="ARBA" id="ARBA00022679"/>
    </source>
</evidence>
<dbReference type="InterPro" id="IPR002110">
    <property type="entry name" value="Ankyrin_rpt"/>
</dbReference>
<dbReference type="InterPro" id="IPR032675">
    <property type="entry name" value="LRR_dom_sf"/>
</dbReference>
<dbReference type="SMART" id="SM00369">
    <property type="entry name" value="LRR_TYP"/>
    <property type="match status" value="7"/>
</dbReference>
<dbReference type="InterPro" id="IPR051420">
    <property type="entry name" value="Ser_Thr_Kinases_DiverseReg"/>
</dbReference>
<evidence type="ECO:0000256" key="7">
    <source>
        <dbReference type="ARBA" id="ARBA00022777"/>
    </source>
</evidence>
<dbReference type="InterPro" id="IPR003591">
    <property type="entry name" value="Leu-rich_rpt_typical-subtyp"/>
</dbReference>